<protein>
    <submittedName>
        <fullName evidence="3">Phosphoesterase</fullName>
    </submittedName>
</protein>
<comment type="caution">
    <text evidence="3">The sequence shown here is derived from an EMBL/GenBank/DDBJ whole genome shotgun (WGS) entry which is preliminary data.</text>
</comment>
<dbReference type="GeneID" id="90040412"/>
<feature type="domain" description="Calcineurin-like phosphoesterase" evidence="2">
    <location>
        <begin position="256"/>
        <end position="502"/>
    </location>
</feature>
<dbReference type="PANTHER" id="PTHR32440">
    <property type="entry name" value="PHOSPHATASE DCR2-RELATED-RELATED"/>
    <property type="match status" value="1"/>
</dbReference>
<sequence>MASRVLALIRRMLRSRVILILLLTSLVLLFGSLRSLPQIVSTTVNLQDNLPDILVRDVAVRVCPRLLSRSCTMDGYRKISKDLRLGSSWLGQAYLFVSEVPRSEISPDAQVVLDVHIGSESPAPVGPGHDKEPPQKLEFDNRKSYHEPLVARSEMDQRGSFEVEEGETTVDNKGKWIRKSHNMWLKIGRPTDFAVTDVDVLFGIDAVDPRFGWSLKGDRNNSLAVGSDAHPRVTIKLGQNQEVPSVRLRVDSNGKFKIIQVADLHFSTGVGKCLDPYPEDTAENCEADTRTLAFLNHLLDEEKPDFAVLTGDQIFGDAAPDAKTALLKSVAPFIHRQIPFAMTFGNHDDEADLSREQLMDIASHLPFSMSQAGPEFAKGVGNYQQTVYMHKKDNPVVSIYFLDTHKYSPNPKKLPGYDWIDESQLEYLKATYQQFSPLRSLDVKKHLSMAFFHIPLTEYRNTSNPIVGNYREPSTAPRHNTGARSLLSELGVSVVSVGHDHVNDFCMFDRSYQPSGMWDAGQDTEVSDAKNVPQKTASRTSPIGEGEHPIWLCHGGGAGLGGYGGYGGYVRRMRFFEIDVNTNMISTWKRLENGNTESRIDQQVLVDGGTILGL</sequence>
<dbReference type="InterPro" id="IPR029052">
    <property type="entry name" value="Metallo-depent_PP-like"/>
</dbReference>
<dbReference type="CDD" id="cd07383">
    <property type="entry name" value="MPP_Dcr2"/>
    <property type="match status" value="1"/>
</dbReference>
<evidence type="ECO:0000259" key="2">
    <source>
        <dbReference type="Pfam" id="PF00149"/>
    </source>
</evidence>
<dbReference type="Gene3D" id="3.60.21.10">
    <property type="match status" value="1"/>
</dbReference>
<evidence type="ECO:0000256" key="1">
    <source>
        <dbReference type="SAM" id="MobiDB-lite"/>
    </source>
</evidence>
<gene>
    <name evidence="3" type="ORF">BZA70DRAFT_309889</name>
</gene>
<reference evidence="3 4" key="1">
    <citation type="submission" date="2024-03" db="EMBL/GenBank/DDBJ databases">
        <title>Genome-scale model development and genomic sequencing of the oleaginous clade Lipomyces.</title>
        <authorList>
            <consortium name="Lawrence Berkeley National Laboratory"/>
            <person name="Czajka J.J."/>
            <person name="Han Y."/>
            <person name="Kim J."/>
            <person name="Mondo S.J."/>
            <person name="Hofstad B.A."/>
            <person name="Robles A."/>
            <person name="Haridas S."/>
            <person name="Riley R."/>
            <person name="LaButti K."/>
            <person name="Pangilinan J."/>
            <person name="Andreopoulos W."/>
            <person name="Lipzen A."/>
            <person name="Yan J."/>
            <person name="Wang M."/>
            <person name="Ng V."/>
            <person name="Grigoriev I.V."/>
            <person name="Spatafora J.W."/>
            <person name="Magnuson J.K."/>
            <person name="Baker S.E."/>
            <person name="Pomraning K.R."/>
        </authorList>
    </citation>
    <scope>NUCLEOTIDE SEQUENCE [LARGE SCALE GENOMIC DNA]</scope>
    <source>
        <strain evidence="3 4">Phaff 52-87</strain>
    </source>
</reference>
<dbReference type="InterPro" id="IPR004843">
    <property type="entry name" value="Calcineurin-like_PHP"/>
</dbReference>
<dbReference type="SUPFAM" id="SSF56300">
    <property type="entry name" value="Metallo-dependent phosphatases"/>
    <property type="match status" value="1"/>
</dbReference>
<keyword evidence="4" id="KW-1185">Reference proteome</keyword>
<organism evidence="3 4">
    <name type="scientific">Myxozyma melibiosi</name>
    <dbReference type="NCBI Taxonomy" id="54550"/>
    <lineage>
        <taxon>Eukaryota</taxon>
        <taxon>Fungi</taxon>
        <taxon>Dikarya</taxon>
        <taxon>Ascomycota</taxon>
        <taxon>Saccharomycotina</taxon>
        <taxon>Lipomycetes</taxon>
        <taxon>Lipomycetales</taxon>
        <taxon>Lipomycetaceae</taxon>
        <taxon>Myxozyma</taxon>
    </lineage>
</organism>
<proteinExistence type="predicted"/>
<evidence type="ECO:0000313" key="3">
    <source>
        <dbReference type="EMBL" id="KAK7206170.1"/>
    </source>
</evidence>
<feature type="region of interest" description="Disordered" evidence="1">
    <location>
        <begin position="524"/>
        <end position="543"/>
    </location>
</feature>
<dbReference type="Pfam" id="PF00149">
    <property type="entry name" value="Metallophos"/>
    <property type="match status" value="1"/>
</dbReference>
<dbReference type="EMBL" id="JBBJBU010000003">
    <property type="protein sequence ID" value="KAK7206170.1"/>
    <property type="molecule type" value="Genomic_DNA"/>
</dbReference>
<name>A0ABR1F8K7_9ASCO</name>
<evidence type="ECO:0000313" key="4">
    <source>
        <dbReference type="Proteomes" id="UP001498771"/>
    </source>
</evidence>
<dbReference type="PANTHER" id="PTHR32440:SF0">
    <property type="entry name" value="PHOSPHATASE DCR2-RELATED"/>
    <property type="match status" value="1"/>
</dbReference>
<accession>A0ABR1F8K7</accession>
<dbReference type="Proteomes" id="UP001498771">
    <property type="component" value="Unassembled WGS sequence"/>
</dbReference>
<dbReference type="RefSeq" id="XP_064769203.1">
    <property type="nucleotide sequence ID" value="XM_064914900.1"/>
</dbReference>